<reference evidence="1 2" key="1">
    <citation type="submission" date="2022-03" db="EMBL/GenBank/DDBJ databases">
        <title>Sinomonas sp. isolated from a soil.</title>
        <authorList>
            <person name="Han J."/>
            <person name="Kim D.-U."/>
        </authorList>
    </citation>
    <scope>NUCLEOTIDE SEQUENCE [LARGE SCALE GENOMIC DNA]</scope>
    <source>
        <strain evidence="1 2">5-5</strain>
    </source>
</reference>
<keyword evidence="2" id="KW-1185">Reference proteome</keyword>
<sequence length="238" mass="26860">MGSELSMATRREITKKYARGYAAASKKERGRMLDELVATTGWSRANARRQVRAAAARKRSQRAVKRAPRPRTYGYDTLRLLIRVWRLAGQPSGKYLAATMPLWLPKLEEHGEFGEDAHRLTEHRRAQLLAVSAATIDRLLKPTRDGMALSGKQAEIEGTTERLRGAAVYALESDIWNALAKYYAYTKALDLGTPVQGFEDQSTIFQWLCGQRDEFVQRRAALEKFVYKLPGQLDGKTA</sequence>
<evidence type="ECO:0000313" key="2">
    <source>
        <dbReference type="Proteomes" id="UP001202922"/>
    </source>
</evidence>
<dbReference type="RefSeq" id="WP_241054783.1">
    <property type="nucleotide sequence ID" value="NZ_JAKZBV010000001.1"/>
</dbReference>
<proteinExistence type="predicted"/>
<evidence type="ECO:0000313" key="1">
    <source>
        <dbReference type="EMBL" id="MCH6471170.1"/>
    </source>
</evidence>
<name>A0ABS9U3E4_9MICC</name>
<organism evidence="1 2">
    <name type="scientific">Sinomonas terrae</name>
    <dbReference type="NCBI Taxonomy" id="2908838"/>
    <lineage>
        <taxon>Bacteria</taxon>
        <taxon>Bacillati</taxon>
        <taxon>Actinomycetota</taxon>
        <taxon>Actinomycetes</taxon>
        <taxon>Micrococcales</taxon>
        <taxon>Micrococcaceae</taxon>
        <taxon>Sinomonas</taxon>
    </lineage>
</organism>
<comment type="caution">
    <text evidence="1">The sequence shown here is derived from an EMBL/GenBank/DDBJ whole genome shotgun (WGS) entry which is preliminary data.</text>
</comment>
<dbReference type="Proteomes" id="UP001202922">
    <property type="component" value="Unassembled WGS sequence"/>
</dbReference>
<accession>A0ABS9U3E4</accession>
<gene>
    <name evidence="1" type="ORF">L0M17_14480</name>
</gene>
<evidence type="ECO:0008006" key="3">
    <source>
        <dbReference type="Google" id="ProtNLM"/>
    </source>
</evidence>
<dbReference type="EMBL" id="JAKZBV010000001">
    <property type="protein sequence ID" value="MCH6471170.1"/>
    <property type="molecule type" value="Genomic_DNA"/>
</dbReference>
<protein>
    <recommendedName>
        <fullName evidence="3">Integrase</fullName>
    </recommendedName>
</protein>